<dbReference type="EMBL" id="SPMY01000058">
    <property type="protein sequence ID" value="NMQ29525.1"/>
    <property type="molecule type" value="Genomic_DNA"/>
</dbReference>
<feature type="region of interest" description="Disordered" evidence="1">
    <location>
        <begin position="1"/>
        <end position="34"/>
    </location>
</feature>
<feature type="region of interest" description="Disordered" evidence="1">
    <location>
        <begin position="580"/>
        <end position="607"/>
    </location>
</feature>
<evidence type="ECO:0000256" key="1">
    <source>
        <dbReference type="SAM" id="MobiDB-lite"/>
    </source>
</evidence>
<dbReference type="Proteomes" id="UP000749010">
    <property type="component" value="Unassembled WGS sequence"/>
</dbReference>
<dbReference type="InterPro" id="IPR012434">
    <property type="entry name" value="DUF1631"/>
</dbReference>
<accession>A0ABX1U1G8</accession>
<proteinExistence type="predicted"/>
<dbReference type="Pfam" id="PF07793">
    <property type="entry name" value="DUF1631"/>
    <property type="match status" value="1"/>
</dbReference>
<sequence>MRYTQSRPPTDININRPANQQQMPDHQPPPTPANDYRAQVLLASRNLFQQRLRKMVSDAGGNIAGCLDGFSYAVANAHDVLVAAEPLDGFDQAASLTASRLTLMGDDDLEVGIRLHEIASHLRDAGGRALWRSRSLYLTLLERSTMGPDDNPVGPEAICEGLAAICAQYDGDTEQTFTVLDRIEDLLCQGLPALYEEINDLLTKLGVEPALAHYPGVTVAAPARTAGEQASRSDQIASNALLLLQDVLRHRSGLPPAPVGDHFAADGQAPSVNHELDGTATLMLENLLARLTALELHSASAAAAAGENQSSAPAPRPLKSSDLDLPLGRSETLTLDTMALIFEAIFESADLPDTVKEIIGRLQIPLLKLAIVDRSLFSNSEHPARLLINRMARAAVGLPRDASRDEPLCKRIAGAVTTLHNSQEGGDDALGKALTELEALIGERDQAVREAAAGHIRLVVAYEQGITAERAAEDWLRASLARTSSPEIATFLERYWLRVMAAAAQAGGTDGTRWQQDSATGGELIWSVQPKQTTEERKHLASLASPLIKRIGRGLDEIGISRAERLPFLNRLFDLQTSALRGQAPDGSRPAGMTRRHSGPRGDPAAKSAGRILESEALQVHYLAMPDEQEHAARARASSGWQVGDWLRFSLPEQEQEPLCGLCCWQSPSSPTVVLFNPAWGYAVALPSALLDQQMRAGRAQVVSGLATFDSATERALRLLT</sequence>
<organism evidence="2 3">
    <name type="scientific">Candidatus Accumulibacter phosphatis</name>
    <dbReference type="NCBI Taxonomy" id="327160"/>
    <lineage>
        <taxon>Bacteria</taxon>
        <taxon>Pseudomonadati</taxon>
        <taxon>Pseudomonadota</taxon>
        <taxon>Betaproteobacteria</taxon>
        <taxon>Candidatus Accumulibacter</taxon>
    </lineage>
</organism>
<reference evidence="2 3" key="1">
    <citation type="submission" date="2019-03" db="EMBL/GenBank/DDBJ databases">
        <title>Metabolic reconstructions from genomes of highly enriched 'Candidatus Accumulibacter' and 'Candidatus Competibacter' bioreactor populations.</title>
        <authorList>
            <person name="Annavajhala M.K."/>
            <person name="Welles L."/>
            <person name="Abbas B."/>
            <person name="Sorokin D."/>
            <person name="Park H."/>
            <person name="Van Loosdrecht M."/>
            <person name="Chandran K."/>
        </authorList>
    </citation>
    <scope>NUCLEOTIDE SEQUENCE [LARGE SCALE GENOMIC DNA]</scope>
    <source>
        <strain evidence="2 3">SBR_S</strain>
    </source>
</reference>
<protein>
    <submittedName>
        <fullName evidence="2">DUF1631 family protein</fullName>
    </submittedName>
</protein>
<feature type="region of interest" description="Disordered" evidence="1">
    <location>
        <begin position="305"/>
        <end position="325"/>
    </location>
</feature>
<gene>
    <name evidence="2" type="ORF">E4Q23_18180</name>
</gene>
<comment type="caution">
    <text evidence="2">The sequence shown here is derived from an EMBL/GenBank/DDBJ whole genome shotgun (WGS) entry which is preliminary data.</text>
</comment>
<name>A0ABX1U1G8_9PROT</name>
<evidence type="ECO:0000313" key="3">
    <source>
        <dbReference type="Proteomes" id="UP000749010"/>
    </source>
</evidence>
<evidence type="ECO:0000313" key="2">
    <source>
        <dbReference type="EMBL" id="NMQ29525.1"/>
    </source>
</evidence>
<keyword evidence="3" id="KW-1185">Reference proteome</keyword>
<feature type="compositionally biased region" description="Polar residues" evidence="1">
    <location>
        <begin position="1"/>
        <end position="24"/>
    </location>
</feature>
<dbReference type="RefSeq" id="WP_169067986.1">
    <property type="nucleotide sequence ID" value="NZ_SPMY01000058.1"/>
</dbReference>